<protein>
    <submittedName>
        <fullName evidence="2">Uncharacterized protein</fullName>
    </submittedName>
</protein>
<name>A0ABN8YAI5_RANTA</name>
<evidence type="ECO:0000256" key="1">
    <source>
        <dbReference type="SAM" id="MobiDB-lite"/>
    </source>
</evidence>
<dbReference type="EMBL" id="OX459953">
    <property type="protein sequence ID" value="CAI9158554.1"/>
    <property type="molecule type" value="Genomic_DNA"/>
</dbReference>
<reference evidence="2" key="1">
    <citation type="submission" date="2023-04" db="EMBL/GenBank/DDBJ databases">
        <authorList>
            <consortium name="ELIXIR-Norway"/>
        </authorList>
    </citation>
    <scope>NUCLEOTIDE SEQUENCE [LARGE SCALE GENOMIC DNA]</scope>
</reference>
<organism evidence="2 3">
    <name type="scientific">Rangifer tarandus platyrhynchus</name>
    <name type="common">Svalbard reindeer</name>
    <dbReference type="NCBI Taxonomy" id="3082113"/>
    <lineage>
        <taxon>Eukaryota</taxon>
        <taxon>Metazoa</taxon>
        <taxon>Chordata</taxon>
        <taxon>Craniata</taxon>
        <taxon>Vertebrata</taxon>
        <taxon>Euteleostomi</taxon>
        <taxon>Mammalia</taxon>
        <taxon>Eutheria</taxon>
        <taxon>Laurasiatheria</taxon>
        <taxon>Artiodactyla</taxon>
        <taxon>Ruminantia</taxon>
        <taxon>Pecora</taxon>
        <taxon>Cervidae</taxon>
        <taxon>Odocoileinae</taxon>
        <taxon>Rangifer</taxon>
    </lineage>
</organism>
<sequence>MSLRTGITPLRETPEEKREVPKVGEVENSSIHPRNQIYLDQACDPRWESHMHMGGQRLLPQHLPSTSYLLASLGQQGGIHHTWHCLNLTEGRVQTRGSVLSQMHWEDLQLPSPHSPEVTATSRMRAHLSQCTVAPSELDSSTPAPWAPRPHSFILLCSSLSPCPHLFSHLPLQRPLLQLQSFLLRPAATAIVFLLHQA</sequence>
<proteinExistence type="predicted"/>
<evidence type="ECO:0000313" key="3">
    <source>
        <dbReference type="Proteomes" id="UP001176941"/>
    </source>
</evidence>
<accession>A0ABN8YAI5</accession>
<keyword evidence="3" id="KW-1185">Reference proteome</keyword>
<feature type="compositionally biased region" description="Basic and acidic residues" evidence="1">
    <location>
        <begin position="12"/>
        <end position="25"/>
    </location>
</feature>
<feature type="region of interest" description="Disordered" evidence="1">
    <location>
        <begin position="1"/>
        <end position="26"/>
    </location>
</feature>
<evidence type="ECO:0000313" key="2">
    <source>
        <dbReference type="EMBL" id="CAI9158554.1"/>
    </source>
</evidence>
<dbReference type="Proteomes" id="UP001176941">
    <property type="component" value="Chromosome 17"/>
</dbReference>
<gene>
    <name evidence="2" type="ORF">MRATA1EN1_LOCUS7516</name>
</gene>